<protein>
    <submittedName>
        <fullName evidence="1">Uncharacterized protein</fullName>
    </submittedName>
</protein>
<evidence type="ECO:0000313" key="1">
    <source>
        <dbReference type="EMBL" id="EJJ04707.1"/>
    </source>
</evidence>
<gene>
    <name evidence="1" type="ORF">SU9_22585</name>
</gene>
<dbReference type="AlphaFoldDB" id="J1S1L6"/>
<dbReference type="EMBL" id="AJGV01000134">
    <property type="protein sequence ID" value="EJJ04707.1"/>
    <property type="molecule type" value="Genomic_DNA"/>
</dbReference>
<proteinExistence type="predicted"/>
<dbReference type="STRING" id="1160718.SU9_22585"/>
<name>J1S1L6_9ACTN</name>
<accession>J1S1L6</accession>
<sequence length="34" mass="3818">MASLNDTATGRSDLEPFWPSRQAHAFDLLCCRAH</sequence>
<comment type="caution">
    <text evidence="1">The sequence shown here is derived from an EMBL/GenBank/DDBJ whole genome shotgun (WGS) entry which is preliminary data.</text>
</comment>
<dbReference type="HOGENOM" id="CLU_206018_0_0_11"/>
<reference evidence="1" key="1">
    <citation type="journal article" date="2012" name="J. Bacteriol.">
        <title>Genome Sequence of Streptomyces auratus Strain AGR0001, a Phoslactomycin-Producing Actinomycete.</title>
        <authorList>
            <person name="Han X."/>
            <person name="Li M."/>
            <person name="Ding Z."/>
            <person name="Zhao J."/>
            <person name="Ji K."/>
            <person name="Wen M."/>
            <person name="Lu T."/>
        </authorList>
    </citation>
    <scope>NUCLEOTIDE SEQUENCE [LARGE SCALE GENOMIC DNA]</scope>
    <source>
        <strain evidence="1">AGR0001</strain>
    </source>
</reference>
<organism evidence="1">
    <name type="scientific">Streptomyces auratus AGR0001</name>
    <dbReference type="NCBI Taxonomy" id="1160718"/>
    <lineage>
        <taxon>Bacteria</taxon>
        <taxon>Bacillati</taxon>
        <taxon>Actinomycetota</taxon>
        <taxon>Actinomycetes</taxon>
        <taxon>Kitasatosporales</taxon>
        <taxon>Streptomycetaceae</taxon>
        <taxon>Streptomyces</taxon>
    </lineage>
</organism>